<dbReference type="SUPFAM" id="SSF55021">
    <property type="entry name" value="ACT-like"/>
    <property type="match status" value="1"/>
</dbReference>
<dbReference type="PROSITE" id="PS51371">
    <property type="entry name" value="CBS"/>
    <property type="match status" value="2"/>
</dbReference>
<evidence type="ECO:0000313" key="5">
    <source>
        <dbReference type="Proteomes" id="UP000050430"/>
    </source>
</evidence>
<dbReference type="RefSeq" id="WP_062422168.1">
    <property type="nucleotide sequence ID" value="NZ_BBYA01000010.1"/>
</dbReference>
<dbReference type="AlphaFoldDB" id="A0A0P6X5V5"/>
<dbReference type="Gene3D" id="3.10.580.10">
    <property type="entry name" value="CBS-domain"/>
    <property type="match status" value="1"/>
</dbReference>
<keyword evidence="5" id="KW-1185">Reference proteome</keyword>
<sequence length="217" mass="23654">MFVGSRMKHPVITIGPKTSLDEALSLMTKEHIRRLPVVDQTGNLVGIVTELDLLKASPSAATSLSVWEIKSLLSSFPIEKIMTRDVFTVTEDMPLEEAARIMSDHKIGGMPVVRGESVVGIITETDIFKAFLEVFGAREAGLRLTVETAKGPGIIARLSQAIYENGGNILSMGSFLGEDSKTSQLVMRIEGVEEKQLLKAIKPYVTRVVDSRYCAGC</sequence>
<dbReference type="PATRIC" id="fig|229920.5.peg.173"/>
<dbReference type="InterPro" id="IPR045865">
    <property type="entry name" value="ACT-like_dom_sf"/>
</dbReference>
<evidence type="ECO:0000256" key="1">
    <source>
        <dbReference type="ARBA" id="ARBA00023122"/>
    </source>
</evidence>
<dbReference type="SUPFAM" id="SSF54631">
    <property type="entry name" value="CBS-domain pair"/>
    <property type="match status" value="1"/>
</dbReference>
<accession>A0A0P6X5V5</accession>
<dbReference type="PANTHER" id="PTHR43080">
    <property type="entry name" value="CBS DOMAIN-CONTAINING PROTEIN CBSX3, MITOCHONDRIAL"/>
    <property type="match status" value="1"/>
</dbReference>
<evidence type="ECO:0000259" key="3">
    <source>
        <dbReference type="PROSITE" id="PS51371"/>
    </source>
</evidence>
<dbReference type="InterPro" id="IPR046342">
    <property type="entry name" value="CBS_dom_sf"/>
</dbReference>
<dbReference type="OrthoDB" id="9802114at2"/>
<dbReference type="Pfam" id="PF00571">
    <property type="entry name" value="CBS"/>
    <property type="match status" value="2"/>
</dbReference>
<evidence type="ECO:0000256" key="2">
    <source>
        <dbReference type="PROSITE-ProRule" id="PRU00703"/>
    </source>
</evidence>
<proteinExistence type="predicted"/>
<protein>
    <recommendedName>
        <fullName evidence="3">CBS domain-containing protein</fullName>
    </recommendedName>
</protein>
<evidence type="ECO:0000313" key="4">
    <source>
        <dbReference type="EMBL" id="KPL70296.1"/>
    </source>
</evidence>
<keyword evidence="1 2" id="KW-0129">CBS domain</keyword>
<dbReference type="InterPro" id="IPR051257">
    <property type="entry name" value="Diverse_CBS-Domain"/>
</dbReference>
<dbReference type="InterPro" id="IPR000644">
    <property type="entry name" value="CBS_dom"/>
</dbReference>
<feature type="domain" description="CBS" evidence="3">
    <location>
        <begin position="82"/>
        <end position="139"/>
    </location>
</feature>
<dbReference type="PANTHER" id="PTHR43080:SF2">
    <property type="entry name" value="CBS DOMAIN-CONTAINING PROTEIN"/>
    <property type="match status" value="1"/>
</dbReference>
<name>A0A0P6X5V5_9CHLR</name>
<dbReference type="SMART" id="SM00116">
    <property type="entry name" value="CBS"/>
    <property type="match status" value="2"/>
</dbReference>
<dbReference type="CDD" id="cd04584">
    <property type="entry name" value="CBS_pair_AcuB_like"/>
    <property type="match status" value="1"/>
</dbReference>
<comment type="caution">
    <text evidence="4">The sequence shown here is derived from an EMBL/GenBank/DDBJ whole genome shotgun (WGS) entry which is preliminary data.</text>
</comment>
<dbReference type="Gene3D" id="3.30.70.260">
    <property type="match status" value="1"/>
</dbReference>
<dbReference type="Pfam" id="PF22190">
    <property type="entry name" value="TTHA0829-like_ACT"/>
    <property type="match status" value="1"/>
</dbReference>
<gene>
    <name evidence="4" type="ORF">ADM99_14130</name>
</gene>
<feature type="domain" description="CBS" evidence="3">
    <location>
        <begin position="7"/>
        <end position="63"/>
    </location>
</feature>
<organism evidence="4 5">
    <name type="scientific">Leptolinea tardivitalis</name>
    <dbReference type="NCBI Taxonomy" id="229920"/>
    <lineage>
        <taxon>Bacteria</taxon>
        <taxon>Bacillati</taxon>
        <taxon>Chloroflexota</taxon>
        <taxon>Anaerolineae</taxon>
        <taxon>Anaerolineales</taxon>
        <taxon>Anaerolineaceae</taxon>
        <taxon>Leptolinea</taxon>
    </lineage>
</organism>
<dbReference type="STRING" id="229920.ADM99_14130"/>
<dbReference type="EMBL" id="LGCK01000014">
    <property type="protein sequence ID" value="KPL70296.1"/>
    <property type="molecule type" value="Genomic_DNA"/>
</dbReference>
<dbReference type="Proteomes" id="UP000050430">
    <property type="component" value="Unassembled WGS sequence"/>
</dbReference>
<reference evidence="4 5" key="1">
    <citation type="submission" date="2015-07" db="EMBL/GenBank/DDBJ databases">
        <title>Genome sequence of Leptolinea tardivitalis DSM 16556.</title>
        <authorList>
            <person name="Hemp J."/>
            <person name="Ward L.M."/>
            <person name="Pace L.A."/>
            <person name="Fischer W.W."/>
        </authorList>
    </citation>
    <scope>NUCLEOTIDE SEQUENCE [LARGE SCALE GENOMIC DNA]</scope>
    <source>
        <strain evidence="4 5">YMTK-2</strain>
    </source>
</reference>